<dbReference type="GO" id="GO:0008270">
    <property type="term" value="F:zinc ion binding"/>
    <property type="evidence" value="ECO:0007669"/>
    <property type="project" value="UniProtKB-KW"/>
</dbReference>
<dbReference type="PROSITE" id="PS50158">
    <property type="entry name" value="ZF_CCHC"/>
    <property type="match status" value="1"/>
</dbReference>
<dbReference type="PANTHER" id="PTHR35317:SF35">
    <property type="entry name" value="DUF4219 DOMAIN-CONTAINING PROTEIN"/>
    <property type="match status" value="1"/>
</dbReference>
<dbReference type="EMBL" id="CM018045">
    <property type="protein sequence ID" value="KAA8528664.1"/>
    <property type="molecule type" value="Genomic_DNA"/>
</dbReference>
<dbReference type="InterPro" id="IPR036875">
    <property type="entry name" value="Znf_CCHC_sf"/>
</dbReference>
<keyword evidence="1" id="KW-0863">Zinc-finger</keyword>
<sequence>MASNGNAMSAAQPLIPVFKGEGYGFWSIRMMTLFKSQELWDLVEQGYADPDEETRLKENKKKDSKALVIIHQAVHDSIFSRIAAATTSNQMRLYGEKISDETVVAKDIVTKAAESDSSTSRGRGRGGFRGCDRGRGNERGRGRFDGQWQSGEQRNNKNGVQCYHCKMYGHIKADCWYKDQQVNYAPENGEESSKLFMTHFDPNNKSSDVWFVDSGCLNHMKRMKSLFKELDETQKLKVQLGNAKEMQVEGKGTVGIETTHGNLLDIPSYLTMMHVLLKTSTQAIR</sequence>
<reference evidence="4 5" key="1">
    <citation type="submission" date="2019-09" db="EMBL/GenBank/DDBJ databases">
        <title>A chromosome-level genome assembly of the Chinese tupelo Nyssa sinensis.</title>
        <authorList>
            <person name="Yang X."/>
            <person name="Kang M."/>
            <person name="Yang Y."/>
            <person name="Xiong H."/>
            <person name="Wang M."/>
            <person name="Zhang Z."/>
            <person name="Wang Z."/>
            <person name="Wu H."/>
            <person name="Ma T."/>
            <person name="Liu J."/>
            <person name="Xi Z."/>
        </authorList>
    </citation>
    <scope>NUCLEOTIDE SEQUENCE [LARGE SCALE GENOMIC DNA]</scope>
    <source>
        <strain evidence="4">J267</strain>
        <tissue evidence="4">Leaf</tissue>
    </source>
</reference>
<accession>A0A5J5AEJ4</accession>
<evidence type="ECO:0000259" key="3">
    <source>
        <dbReference type="PROSITE" id="PS50158"/>
    </source>
</evidence>
<keyword evidence="1" id="KW-0479">Metal-binding</keyword>
<proteinExistence type="predicted"/>
<name>A0A5J5AEJ4_9ASTE</name>
<keyword evidence="1" id="KW-0862">Zinc</keyword>
<dbReference type="SUPFAM" id="SSF57756">
    <property type="entry name" value="Retrovirus zinc finger-like domains"/>
    <property type="match status" value="1"/>
</dbReference>
<evidence type="ECO:0000256" key="2">
    <source>
        <dbReference type="SAM" id="MobiDB-lite"/>
    </source>
</evidence>
<dbReference type="Pfam" id="PF22936">
    <property type="entry name" value="Pol_BBD"/>
    <property type="match status" value="1"/>
</dbReference>
<dbReference type="Pfam" id="PF14223">
    <property type="entry name" value="Retrotran_gag_2"/>
    <property type="match status" value="1"/>
</dbReference>
<feature type="domain" description="CCHC-type" evidence="3">
    <location>
        <begin position="162"/>
        <end position="175"/>
    </location>
</feature>
<evidence type="ECO:0000313" key="5">
    <source>
        <dbReference type="Proteomes" id="UP000325577"/>
    </source>
</evidence>
<dbReference type="InterPro" id="IPR054722">
    <property type="entry name" value="PolX-like_BBD"/>
</dbReference>
<dbReference type="OrthoDB" id="8063676at2759"/>
<dbReference type="AlphaFoldDB" id="A0A5J5AEJ4"/>
<feature type="region of interest" description="Disordered" evidence="2">
    <location>
        <begin position="112"/>
        <end position="152"/>
    </location>
</feature>
<organism evidence="4 5">
    <name type="scientific">Nyssa sinensis</name>
    <dbReference type="NCBI Taxonomy" id="561372"/>
    <lineage>
        <taxon>Eukaryota</taxon>
        <taxon>Viridiplantae</taxon>
        <taxon>Streptophyta</taxon>
        <taxon>Embryophyta</taxon>
        <taxon>Tracheophyta</taxon>
        <taxon>Spermatophyta</taxon>
        <taxon>Magnoliopsida</taxon>
        <taxon>eudicotyledons</taxon>
        <taxon>Gunneridae</taxon>
        <taxon>Pentapetalae</taxon>
        <taxon>asterids</taxon>
        <taxon>Cornales</taxon>
        <taxon>Nyssaceae</taxon>
        <taxon>Nyssa</taxon>
    </lineage>
</organism>
<evidence type="ECO:0000256" key="1">
    <source>
        <dbReference type="PROSITE-ProRule" id="PRU00047"/>
    </source>
</evidence>
<dbReference type="InterPro" id="IPR001878">
    <property type="entry name" value="Znf_CCHC"/>
</dbReference>
<evidence type="ECO:0000313" key="4">
    <source>
        <dbReference type="EMBL" id="KAA8528664.1"/>
    </source>
</evidence>
<keyword evidence="5" id="KW-1185">Reference proteome</keyword>
<dbReference type="Gene3D" id="4.10.60.10">
    <property type="entry name" value="Zinc finger, CCHC-type"/>
    <property type="match status" value="1"/>
</dbReference>
<dbReference type="Proteomes" id="UP000325577">
    <property type="component" value="Linkage Group LG21"/>
</dbReference>
<dbReference type="PANTHER" id="PTHR35317">
    <property type="entry name" value="OS04G0629600 PROTEIN"/>
    <property type="match status" value="1"/>
</dbReference>
<protein>
    <recommendedName>
        <fullName evidence="3">CCHC-type domain-containing protein</fullName>
    </recommendedName>
</protein>
<dbReference type="GO" id="GO:0003676">
    <property type="term" value="F:nucleic acid binding"/>
    <property type="evidence" value="ECO:0007669"/>
    <property type="project" value="InterPro"/>
</dbReference>
<feature type="compositionally biased region" description="Basic and acidic residues" evidence="2">
    <location>
        <begin position="130"/>
        <end position="144"/>
    </location>
</feature>
<gene>
    <name evidence="4" type="ORF">F0562_036019</name>
</gene>